<organism evidence="1 2">
    <name type="scientific">Pararhodobacter oceanensis</name>
    <dbReference type="NCBI Taxonomy" id="2172121"/>
    <lineage>
        <taxon>Bacteria</taxon>
        <taxon>Pseudomonadati</taxon>
        <taxon>Pseudomonadota</taxon>
        <taxon>Alphaproteobacteria</taxon>
        <taxon>Rhodobacterales</taxon>
        <taxon>Paracoccaceae</taxon>
        <taxon>Pararhodobacter</taxon>
    </lineage>
</organism>
<reference evidence="1 2" key="1">
    <citation type="submission" date="2018-04" db="EMBL/GenBank/DDBJ databases">
        <title>Pararhodobacter oceanense sp. nov., isolated from marine intertidal sediment.</title>
        <authorList>
            <person name="Wang X.-L."/>
            <person name="Du Z.-J."/>
        </authorList>
    </citation>
    <scope>NUCLEOTIDE SEQUENCE [LARGE SCALE GENOMIC DNA]</scope>
    <source>
        <strain evidence="1 2">AM505</strain>
    </source>
</reference>
<keyword evidence="2" id="KW-1185">Reference proteome</keyword>
<protein>
    <recommendedName>
        <fullName evidence="3">Mth938-like domain-containing protein</fullName>
    </recommendedName>
</protein>
<dbReference type="PANTHER" id="PTHR21192">
    <property type="entry name" value="NUCLEAR PROTEIN E3-3"/>
    <property type="match status" value="1"/>
</dbReference>
<evidence type="ECO:0000313" key="1">
    <source>
        <dbReference type="EMBL" id="PVH29584.1"/>
    </source>
</evidence>
<sequence length="118" mass="12522">MRVTEVDFGNALPIESYGPDFYRLGGEVYPAPTLFAPGHSAAWGGYEDTETLLGLAGQIDVLFIGTGPEITPLPAAFRTTLEEAGLALEIMASTSACRTYNVLLSEGRRVAVALLATE</sequence>
<proteinExistence type="predicted"/>
<dbReference type="Gene3D" id="3.40.1230.10">
    <property type="entry name" value="MTH938-like"/>
    <property type="match status" value="1"/>
</dbReference>
<evidence type="ECO:0000313" key="2">
    <source>
        <dbReference type="Proteomes" id="UP000245911"/>
    </source>
</evidence>
<dbReference type="EMBL" id="QDKM01000002">
    <property type="protein sequence ID" value="PVH29584.1"/>
    <property type="molecule type" value="Genomic_DNA"/>
</dbReference>
<dbReference type="InterPro" id="IPR007523">
    <property type="entry name" value="NDUFAF3/AAMDC"/>
</dbReference>
<name>A0A2T8HW16_9RHOB</name>
<gene>
    <name evidence="1" type="ORF">DDE20_05520</name>
</gene>
<comment type="caution">
    <text evidence="1">The sequence shown here is derived from an EMBL/GenBank/DDBJ whole genome shotgun (WGS) entry which is preliminary data.</text>
</comment>
<dbReference type="PANTHER" id="PTHR21192:SF2">
    <property type="entry name" value="NADH DEHYDROGENASE [UBIQUINONE] 1 ALPHA SUBCOMPLEX ASSEMBLY FACTOR 3"/>
    <property type="match status" value="1"/>
</dbReference>
<dbReference type="CDD" id="cd00248">
    <property type="entry name" value="Mth938-like"/>
    <property type="match status" value="1"/>
</dbReference>
<accession>A0A2T8HW16</accession>
<dbReference type="RefSeq" id="WP_116557468.1">
    <property type="nucleotide sequence ID" value="NZ_JBLWXM010000018.1"/>
</dbReference>
<dbReference type="Proteomes" id="UP000245911">
    <property type="component" value="Unassembled WGS sequence"/>
</dbReference>
<dbReference type="AlphaFoldDB" id="A0A2T8HW16"/>
<dbReference type="Pfam" id="PF04430">
    <property type="entry name" value="DUF498"/>
    <property type="match status" value="1"/>
</dbReference>
<dbReference type="SUPFAM" id="SSF64076">
    <property type="entry name" value="MTH938-like"/>
    <property type="match status" value="1"/>
</dbReference>
<dbReference type="OrthoDB" id="7351393at2"/>
<dbReference type="InterPro" id="IPR036748">
    <property type="entry name" value="MTH938-like_sf"/>
</dbReference>
<evidence type="ECO:0008006" key="3">
    <source>
        <dbReference type="Google" id="ProtNLM"/>
    </source>
</evidence>